<accession>A0AAV9KTF6</accession>
<dbReference type="InterPro" id="IPR024867">
    <property type="entry name" value="NFRKB"/>
</dbReference>
<name>A0AAV9KTF6_9SOLN</name>
<dbReference type="PANTHER" id="PTHR13052">
    <property type="entry name" value="NFRKB-RELATED"/>
    <property type="match status" value="1"/>
</dbReference>
<sequence length="138" mass="16198">MKSLNTIHPFQKVIRPYFRREEDKLYKTPDRAFSCILIDGQNFVVVPLKSCSGKPLKNTFHHHILKCNRPSHFTILCLERDVATRLSRGVRTRVDICVLVMDLQFVIEDISDLQINKFVNQALDHLHYENDLSVKYDK</sequence>
<proteinExistence type="predicted"/>
<dbReference type="InterPro" id="IPR057748">
    <property type="entry name" value="NFRKB_WH_2"/>
</dbReference>
<dbReference type="AlphaFoldDB" id="A0AAV9KTF6"/>
<dbReference type="Pfam" id="PF25793">
    <property type="entry name" value="WHD_2nd_NFRKB"/>
    <property type="match status" value="1"/>
</dbReference>
<evidence type="ECO:0000259" key="1">
    <source>
        <dbReference type="Pfam" id="PF25793"/>
    </source>
</evidence>
<reference evidence="2 3" key="1">
    <citation type="submission" date="2023-10" db="EMBL/GenBank/DDBJ databases">
        <title>Genome-Wide Identification Analysis in wild type Solanum Pinnatisectum Reveals Some Genes Defensing Phytophthora Infestans.</title>
        <authorList>
            <person name="Sun C."/>
        </authorList>
    </citation>
    <scope>NUCLEOTIDE SEQUENCE [LARGE SCALE GENOMIC DNA]</scope>
    <source>
        <strain evidence="2">LQN</strain>
        <tissue evidence="2">Leaf</tissue>
    </source>
</reference>
<organism evidence="2 3">
    <name type="scientific">Solanum pinnatisectum</name>
    <name type="common">tansyleaf nightshade</name>
    <dbReference type="NCBI Taxonomy" id="50273"/>
    <lineage>
        <taxon>Eukaryota</taxon>
        <taxon>Viridiplantae</taxon>
        <taxon>Streptophyta</taxon>
        <taxon>Embryophyta</taxon>
        <taxon>Tracheophyta</taxon>
        <taxon>Spermatophyta</taxon>
        <taxon>Magnoliopsida</taxon>
        <taxon>eudicotyledons</taxon>
        <taxon>Gunneridae</taxon>
        <taxon>Pentapetalae</taxon>
        <taxon>asterids</taxon>
        <taxon>lamiids</taxon>
        <taxon>Solanales</taxon>
        <taxon>Solanaceae</taxon>
        <taxon>Solanoideae</taxon>
        <taxon>Solaneae</taxon>
        <taxon>Solanum</taxon>
    </lineage>
</organism>
<dbReference type="PANTHER" id="PTHR13052:SF0">
    <property type="entry name" value="DNA-BINDING PROTEIN-LIKE"/>
    <property type="match status" value="1"/>
</dbReference>
<protein>
    <recommendedName>
        <fullName evidence="1">Nuclear factor related to kappa-B-binding protein second winged helix domain-containing protein</fullName>
    </recommendedName>
</protein>
<dbReference type="EMBL" id="JAWPEI010000009">
    <property type="protein sequence ID" value="KAK4716521.1"/>
    <property type="molecule type" value="Genomic_DNA"/>
</dbReference>
<feature type="domain" description="Nuclear factor related to kappa-B-binding protein second winged helix" evidence="1">
    <location>
        <begin position="16"/>
        <end position="138"/>
    </location>
</feature>
<evidence type="ECO:0000313" key="3">
    <source>
        <dbReference type="Proteomes" id="UP001311915"/>
    </source>
</evidence>
<dbReference type="GO" id="GO:0031011">
    <property type="term" value="C:Ino80 complex"/>
    <property type="evidence" value="ECO:0007669"/>
    <property type="project" value="InterPro"/>
</dbReference>
<dbReference type="Proteomes" id="UP001311915">
    <property type="component" value="Unassembled WGS sequence"/>
</dbReference>
<evidence type="ECO:0000313" key="2">
    <source>
        <dbReference type="EMBL" id="KAK4716521.1"/>
    </source>
</evidence>
<keyword evidence="3" id="KW-1185">Reference proteome</keyword>
<gene>
    <name evidence="2" type="ORF">R3W88_014859</name>
</gene>
<comment type="caution">
    <text evidence="2">The sequence shown here is derived from an EMBL/GenBank/DDBJ whole genome shotgun (WGS) entry which is preliminary data.</text>
</comment>